<dbReference type="Proteomes" id="UP000542742">
    <property type="component" value="Unassembled WGS sequence"/>
</dbReference>
<gene>
    <name evidence="2" type="ORF">BKA14_001529</name>
</gene>
<name>A0A7W7CMP7_9ACTN</name>
<comment type="caution">
    <text evidence="2">The sequence shown here is derived from an EMBL/GenBank/DDBJ whole genome shotgun (WGS) entry which is preliminary data.</text>
</comment>
<feature type="region of interest" description="Disordered" evidence="1">
    <location>
        <begin position="1"/>
        <end position="90"/>
    </location>
</feature>
<feature type="compositionally biased region" description="Low complexity" evidence="1">
    <location>
        <begin position="68"/>
        <end position="83"/>
    </location>
</feature>
<sequence length="90" mass="9167">MASAEPPECDEASATTPIDSPTTTRISASRIRSKSPPYGNSPVRCEAPNARPAATVASPAVRRRRARGVGASRASSSATTGGRIAMTAAL</sequence>
<feature type="compositionally biased region" description="Polar residues" evidence="1">
    <location>
        <begin position="13"/>
        <end position="27"/>
    </location>
</feature>
<dbReference type="EMBL" id="JACHMF010000001">
    <property type="protein sequence ID" value="MBB4691381.1"/>
    <property type="molecule type" value="Genomic_DNA"/>
</dbReference>
<evidence type="ECO:0000313" key="3">
    <source>
        <dbReference type="Proteomes" id="UP000542742"/>
    </source>
</evidence>
<accession>A0A7W7CMP7</accession>
<evidence type="ECO:0000313" key="2">
    <source>
        <dbReference type="EMBL" id="MBB4691381.1"/>
    </source>
</evidence>
<evidence type="ECO:0000256" key="1">
    <source>
        <dbReference type="SAM" id="MobiDB-lite"/>
    </source>
</evidence>
<organism evidence="2 3">
    <name type="scientific">Paractinoplanes abujensis</name>
    <dbReference type="NCBI Taxonomy" id="882441"/>
    <lineage>
        <taxon>Bacteria</taxon>
        <taxon>Bacillati</taxon>
        <taxon>Actinomycetota</taxon>
        <taxon>Actinomycetes</taxon>
        <taxon>Micromonosporales</taxon>
        <taxon>Micromonosporaceae</taxon>
        <taxon>Paractinoplanes</taxon>
    </lineage>
</organism>
<proteinExistence type="predicted"/>
<feature type="compositionally biased region" description="Low complexity" evidence="1">
    <location>
        <begin position="50"/>
        <end position="60"/>
    </location>
</feature>
<protein>
    <submittedName>
        <fullName evidence="2">Uncharacterized protein</fullName>
    </submittedName>
</protein>
<keyword evidence="3" id="KW-1185">Reference proteome</keyword>
<reference evidence="2 3" key="1">
    <citation type="submission" date="2020-08" db="EMBL/GenBank/DDBJ databases">
        <title>Sequencing the genomes of 1000 actinobacteria strains.</title>
        <authorList>
            <person name="Klenk H.-P."/>
        </authorList>
    </citation>
    <scope>NUCLEOTIDE SEQUENCE [LARGE SCALE GENOMIC DNA]</scope>
    <source>
        <strain evidence="2 3">DSM 45518</strain>
    </source>
</reference>
<dbReference type="AlphaFoldDB" id="A0A7W7CMP7"/>